<dbReference type="Gene3D" id="3.40.190.10">
    <property type="entry name" value="Periplasmic binding protein-like II"/>
    <property type="match status" value="2"/>
</dbReference>
<protein>
    <submittedName>
        <fullName evidence="4">Transporter substrate-binding domain-containing protein</fullName>
    </submittedName>
</protein>
<keyword evidence="1 2" id="KW-0732">Signal</keyword>
<feature type="signal peptide" evidence="2">
    <location>
        <begin position="1"/>
        <end position="21"/>
    </location>
</feature>
<evidence type="ECO:0000256" key="2">
    <source>
        <dbReference type="SAM" id="SignalP"/>
    </source>
</evidence>
<feature type="domain" description="Solute-binding protein family 3/N-terminal" evidence="3">
    <location>
        <begin position="23"/>
        <end position="249"/>
    </location>
</feature>
<dbReference type="InterPro" id="IPR001638">
    <property type="entry name" value="Solute-binding_3/MltF_N"/>
</dbReference>
<comment type="caution">
    <text evidence="4">The sequence shown here is derived from an EMBL/GenBank/DDBJ whole genome shotgun (WGS) entry which is preliminary data.</text>
</comment>
<reference evidence="5" key="1">
    <citation type="journal article" date="2019" name="Int. J. Syst. Evol. Microbiol.">
        <title>The Global Catalogue of Microorganisms (GCM) 10K type strain sequencing project: providing services to taxonomists for standard genome sequencing and annotation.</title>
        <authorList>
            <consortium name="The Broad Institute Genomics Platform"/>
            <consortium name="The Broad Institute Genome Sequencing Center for Infectious Disease"/>
            <person name="Wu L."/>
            <person name="Ma J."/>
        </authorList>
    </citation>
    <scope>NUCLEOTIDE SEQUENCE [LARGE SCALE GENOMIC DNA]</scope>
    <source>
        <strain evidence="5">KCTC 42195</strain>
    </source>
</reference>
<evidence type="ECO:0000313" key="5">
    <source>
        <dbReference type="Proteomes" id="UP001595636"/>
    </source>
</evidence>
<dbReference type="RefSeq" id="WP_390280721.1">
    <property type="nucleotide sequence ID" value="NZ_JBHRYH010000044.1"/>
</dbReference>
<keyword evidence="5" id="KW-1185">Reference proteome</keyword>
<dbReference type="Proteomes" id="UP001595636">
    <property type="component" value="Unassembled WGS sequence"/>
</dbReference>
<accession>A0ABV7TWX7</accession>
<dbReference type="PANTHER" id="PTHR35936">
    <property type="entry name" value="MEMBRANE-BOUND LYTIC MUREIN TRANSGLYCOSYLASE F"/>
    <property type="match status" value="1"/>
</dbReference>
<dbReference type="EMBL" id="JBHRYH010000044">
    <property type="protein sequence ID" value="MFC3627255.1"/>
    <property type="molecule type" value="Genomic_DNA"/>
</dbReference>
<name>A0ABV7TWX7_9NEIS</name>
<organism evidence="4 5">
    <name type="scientific">Vogesella amnigena</name>
    <dbReference type="NCBI Taxonomy" id="1507449"/>
    <lineage>
        <taxon>Bacteria</taxon>
        <taxon>Pseudomonadati</taxon>
        <taxon>Pseudomonadota</taxon>
        <taxon>Betaproteobacteria</taxon>
        <taxon>Neisseriales</taxon>
        <taxon>Chromobacteriaceae</taxon>
        <taxon>Vogesella</taxon>
    </lineage>
</organism>
<sequence>MKFKTAFAIAAACALPVLAQAQVVRIVTDVSYPPFSKQAADGSITGFDPDIARAVCAEAKLQCELKAMDFDGIIPALQAKKFDVAIASMSITADRAKVVDFSDMYFNVPGRLLAKQGTKVDDAWYKGKNIGVLRSAVQEQEGNDKLKPKGASIKIYGKITDAFLDLSSQRLDAVFLESTVGEEDFLKTPKGKGYAFVGPVFNDPKYYQGCGIAVQKGNKELLNKINVALKKILADGTYKKIQGKYFKNDIYPFKN</sequence>
<feature type="chain" id="PRO_5046556008" evidence="2">
    <location>
        <begin position="22"/>
        <end position="255"/>
    </location>
</feature>
<gene>
    <name evidence="4" type="ORF">ACFOKJ_14145</name>
</gene>
<evidence type="ECO:0000313" key="4">
    <source>
        <dbReference type="EMBL" id="MFC3627255.1"/>
    </source>
</evidence>
<dbReference type="SMART" id="SM00062">
    <property type="entry name" value="PBPb"/>
    <property type="match status" value="1"/>
</dbReference>
<evidence type="ECO:0000256" key="1">
    <source>
        <dbReference type="ARBA" id="ARBA00022729"/>
    </source>
</evidence>
<dbReference type="SUPFAM" id="SSF53850">
    <property type="entry name" value="Periplasmic binding protein-like II"/>
    <property type="match status" value="1"/>
</dbReference>
<dbReference type="Pfam" id="PF00497">
    <property type="entry name" value="SBP_bac_3"/>
    <property type="match status" value="1"/>
</dbReference>
<evidence type="ECO:0000259" key="3">
    <source>
        <dbReference type="SMART" id="SM00062"/>
    </source>
</evidence>
<proteinExistence type="predicted"/>
<dbReference type="PANTHER" id="PTHR35936:SF17">
    <property type="entry name" value="ARGININE-BINDING EXTRACELLULAR PROTEIN ARTP"/>
    <property type="match status" value="1"/>
</dbReference>